<dbReference type="AlphaFoldDB" id="A0A381P4U3"/>
<dbReference type="Gene3D" id="3.50.80.10">
    <property type="entry name" value="D-tyrosyl-tRNA(Tyr) deacylase"/>
    <property type="match status" value="1"/>
</dbReference>
<dbReference type="PANTHER" id="PTHR10472">
    <property type="entry name" value="D-TYROSYL-TRNA TYR DEACYLASE"/>
    <property type="match status" value="1"/>
</dbReference>
<evidence type="ECO:0000256" key="1">
    <source>
        <dbReference type="ARBA" id="ARBA00009673"/>
    </source>
</evidence>
<dbReference type="HAMAP" id="MF_00518">
    <property type="entry name" value="Deacylase_Dtd"/>
    <property type="match status" value="1"/>
</dbReference>
<dbReference type="PANTHER" id="PTHR10472:SF5">
    <property type="entry name" value="D-AMINOACYL-TRNA DEACYLASE 1"/>
    <property type="match status" value="1"/>
</dbReference>
<comment type="similarity">
    <text evidence="1">Belongs to the DTD family.</text>
</comment>
<accession>A0A381P4U3</accession>
<dbReference type="InterPro" id="IPR023509">
    <property type="entry name" value="DTD-like_sf"/>
</dbReference>
<proteinExistence type="inferred from homology"/>
<sequence length="148" mass="16648">MTAVIQRVINANVKINNSEERSISNGLVILLGIHKDDTEKDISYLVDKIIGLRIFNDDNDKMNYSLLDINGSVLIISQFTLCGDFRRGRRPSFINASDPKKGKVLYNDFVQMFKRKGLNVKTGEFGAHMNVNLINNGPVTFVIDTNDI</sequence>
<reference evidence="2" key="1">
    <citation type="submission" date="2018-05" db="EMBL/GenBank/DDBJ databases">
        <authorList>
            <person name="Lanie J.A."/>
            <person name="Ng W.-L."/>
            <person name="Kazmierczak K.M."/>
            <person name="Andrzejewski T.M."/>
            <person name="Davidsen T.M."/>
            <person name="Wayne K.J."/>
            <person name="Tettelin H."/>
            <person name="Glass J.I."/>
            <person name="Rusch D."/>
            <person name="Podicherti R."/>
            <person name="Tsui H.-C.T."/>
            <person name="Winkler M.E."/>
        </authorList>
    </citation>
    <scope>NUCLEOTIDE SEQUENCE</scope>
</reference>
<evidence type="ECO:0000313" key="2">
    <source>
        <dbReference type="EMBL" id="SUZ61965.1"/>
    </source>
</evidence>
<dbReference type="FunFam" id="3.50.80.10:FF:000001">
    <property type="entry name" value="D-aminoacyl-tRNA deacylase"/>
    <property type="match status" value="1"/>
</dbReference>
<name>A0A381P4U3_9ZZZZ</name>
<dbReference type="GO" id="GO:0005737">
    <property type="term" value="C:cytoplasm"/>
    <property type="evidence" value="ECO:0007669"/>
    <property type="project" value="InterPro"/>
</dbReference>
<protein>
    <recommendedName>
        <fullName evidence="3">D-aminoacyl-tRNA deacylase</fullName>
    </recommendedName>
</protein>
<evidence type="ECO:0008006" key="3">
    <source>
        <dbReference type="Google" id="ProtNLM"/>
    </source>
</evidence>
<dbReference type="SUPFAM" id="SSF69500">
    <property type="entry name" value="DTD-like"/>
    <property type="match status" value="1"/>
</dbReference>
<dbReference type="InterPro" id="IPR003732">
    <property type="entry name" value="Daa-tRNA_deacyls_DTD"/>
</dbReference>
<dbReference type="NCBIfam" id="TIGR00256">
    <property type="entry name" value="D-aminoacyl-tRNA deacylase"/>
    <property type="match status" value="1"/>
</dbReference>
<dbReference type="EMBL" id="UINC01000839">
    <property type="protein sequence ID" value="SUZ61965.1"/>
    <property type="molecule type" value="Genomic_DNA"/>
</dbReference>
<gene>
    <name evidence="2" type="ORF">METZ01_LOCUS14819</name>
</gene>
<dbReference type="GO" id="GO:0051500">
    <property type="term" value="F:D-tyrosyl-tRNA(Tyr) deacylase activity"/>
    <property type="evidence" value="ECO:0007669"/>
    <property type="project" value="TreeGrafter"/>
</dbReference>
<organism evidence="2">
    <name type="scientific">marine metagenome</name>
    <dbReference type="NCBI Taxonomy" id="408172"/>
    <lineage>
        <taxon>unclassified sequences</taxon>
        <taxon>metagenomes</taxon>
        <taxon>ecological metagenomes</taxon>
    </lineage>
</organism>
<dbReference type="Pfam" id="PF02580">
    <property type="entry name" value="Tyr_Deacylase"/>
    <property type="match status" value="1"/>
</dbReference>